<evidence type="ECO:0000313" key="1">
    <source>
        <dbReference type="EMBL" id="KOF02296.1"/>
    </source>
</evidence>
<gene>
    <name evidence="1" type="ORF">OB69_12785</name>
</gene>
<evidence type="ECO:0000313" key="2">
    <source>
        <dbReference type="Proteomes" id="UP000036908"/>
    </source>
</evidence>
<organism evidence="1 2">
    <name type="scientific">Roseivirga seohaensis subsp. aquiponti</name>
    <dbReference type="NCBI Taxonomy" id="1566026"/>
    <lineage>
        <taxon>Bacteria</taxon>
        <taxon>Pseudomonadati</taxon>
        <taxon>Bacteroidota</taxon>
        <taxon>Cytophagia</taxon>
        <taxon>Cytophagales</taxon>
        <taxon>Roseivirgaceae</taxon>
        <taxon>Roseivirga</taxon>
    </lineage>
</organism>
<reference evidence="2" key="1">
    <citation type="submission" date="2014-11" db="EMBL/GenBank/DDBJ databases">
        <title>Genome sequencing of Roseivirga sp. D-25.</title>
        <authorList>
            <person name="Selvaratnam C."/>
            <person name="Thevarajoo S."/>
            <person name="Goh K.M."/>
            <person name="Eee R."/>
            <person name="Chan K.-G."/>
            <person name="Chong C.S."/>
        </authorList>
    </citation>
    <scope>NUCLEOTIDE SEQUENCE [LARGE SCALE GENOMIC DNA]</scope>
    <source>
        <strain evidence="2">D-25</strain>
    </source>
</reference>
<dbReference type="AlphaFoldDB" id="A0A0L8AJ83"/>
<evidence type="ECO:0008006" key="3">
    <source>
        <dbReference type="Google" id="ProtNLM"/>
    </source>
</evidence>
<dbReference type="EMBL" id="JSVA01000014">
    <property type="protein sequence ID" value="KOF02296.1"/>
    <property type="molecule type" value="Genomic_DNA"/>
</dbReference>
<protein>
    <recommendedName>
        <fullName evidence="3">HEPN AbiU2-like domain-containing protein</fullName>
    </recommendedName>
</protein>
<sequence length="192" mass="22736">MVGNKLKEQLQGIRFEVIDLNQAAYFFIRKMNRFEYILQKTSREFVLEELYALRYLENGLILHLTKLDDDNSIFSFRAVLKELNRSSDNPAFLKLMTKMLKDFRQKINKIKIKHRNARIAHITTLEYPNLDEFLDFNNYLKPLIEFANTIADAFLGEQIQNKFKLGTMEGTLDFRESFKSLRMDLSSNKDFS</sequence>
<accession>A0A0L8AJ83</accession>
<proteinExistence type="predicted"/>
<dbReference type="PATRIC" id="fig|1566026.4.peg.855"/>
<dbReference type="OrthoDB" id="797123at2"/>
<comment type="caution">
    <text evidence="1">The sequence shown here is derived from an EMBL/GenBank/DDBJ whole genome shotgun (WGS) entry which is preliminary data.</text>
</comment>
<dbReference type="RefSeq" id="WP_053224129.1">
    <property type="nucleotide sequence ID" value="NZ_JSVA01000014.1"/>
</dbReference>
<name>A0A0L8AJ83_9BACT</name>
<keyword evidence="2" id="KW-1185">Reference proteome</keyword>
<dbReference type="Proteomes" id="UP000036908">
    <property type="component" value="Unassembled WGS sequence"/>
</dbReference>